<evidence type="ECO:0000259" key="8">
    <source>
        <dbReference type="Pfam" id="PF01288"/>
    </source>
</evidence>
<dbReference type="CDD" id="cd00483">
    <property type="entry name" value="HPPK"/>
    <property type="match status" value="1"/>
</dbReference>
<proteinExistence type="predicted"/>
<evidence type="ECO:0000256" key="5">
    <source>
        <dbReference type="ARBA" id="ARBA00022777"/>
    </source>
</evidence>
<evidence type="ECO:0000313" key="10">
    <source>
        <dbReference type="Proteomes" id="UP001162030"/>
    </source>
</evidence>
<dbReference type="Proteomes" id="UP001162030">
    <property type="component" value="Chromosome"/>
</dbReference>
<comment type="pathway">
    <text evidence="1">Cofactor biosynthesis; tetrahydrofolate biosynthesis; 2-amino-4-hydroxy-6-hydroxymethyl-7,8-dihydropteridine diphosphate from 7,8-dihydroneopterin triphosphate: step 4/4.</text>
</comment>
<dbReference type="RefSeq" id="WP_026609690.1">
    <property type="nucleotide sequence ID" value="NZ_OX458333.1"/>
</dbReference>
<dbReference type="InterPro" id="IPR000550">
    <property type="entry name" value="Hppk"/>
</dbReference>
<evidence type="ECO:0000256" key="3">
    <source>
        <dbReference type="ARBA" id="ARBA00022679"/>
    </source>
</evidence>
<dbReference type="SUPFAM" id="SSF55083">
    <property type="entry name" value="6-hydroxymethyl-7,8-dihydropterin pyrophosphokinase, HPPK"/>
    <property type="match status" value="1"/>
</dbReference>
<evidence type="ECO:0000256" key="4">
    <source>
        <dbReference type="ARBA" id="ARBA00022741"/>
    </source>
</evidence>
<dbReference type="EC" id="2.7.6.3" evidence="2"/>
<dbReference type="PANTHER" id="PTHR43071:SF2">
    <property type="entry name" value="2-AMINO-4-HYDROXY-6-HYDROXYMETHYLDIHYDROPTERIDINE PYROPHOSPHOKINASE"/>
    <property type="match status" value="1"/>
</dbReference>
<keyword evidence="3 9" id="KW-0808">Transferase</keyword>
<reference evidence="9 10" key="1">
    <citation type="submission" date="2023-03" db="EMBL/GenBank/DDBJ databases">
        <authorList>
            <person name="Pearce D."/>
        </authorList>
    </citation>
    <scope>NUCLEOTIDE SEQUENCE [LARGE SCALE GENOMIC DNA]</scope>
    <source>
        <strain evidence="9">Msz</strain>
    </source>
</reference>
<gene>
    <name evidence="9" type="ORF">MSZNOR_4290</name>
</gene>
<accession>A0ABM9I7M1</accession>
<keyword evidence="7" id="KW-0289">Folate biosynthesis</keyword>
<evidence type="ECO:0000256" key="1">
    <source>
        <dbReference type="ARBA" id="ARBA00005051"/>
    </source>
</evidence>
<keyword evidence="5" id="KW-0418">Kinase</keyword>
<dbReference type="EMBL" id="OX458333">
    <property type="protein sequence ID" value="CAI8943338.1"/>
    <property type="molecule type" value="Genomic_DNA"/>
</dbReference>
<name>A0ABM9I7M1_9GAMM</name>
<evidence type="ECO:0000256" key="7">
    <source>
        <dbReference type="ARBA" id="ARBA00022909"/>
    </source>
</evidence>
<keyword evidence="6" id="KW-0067">ATP-binding</keyword>
<evidence type="ECO:0000313" key="9">
    <source>
        <dbReference type="EMBL" id="CAI8943338.1"/>
    </source>
</evidence>
<dbReference type="Pfam" id="PF01288">
    <property type="entry name" value="HPPK"/>
    <property type="match status" value="1"/>
</dbReference>
<dbReference type="PANTHER" id="PTHR43071">
    <property type="entry name" value="2-AMINO-4-HYDROXY-6-HYDROXYMETHYLDIHYDROPTERIDINE PYROPHOSPHOKINASE"/>
    <property type="match status" value="1"/>
</dbReference>
<feature type="domain" description="7,8-dihydro-6-hydroxymethylpterin-pyrophosphokinase" evidence="8">
    <location>
        <begin position="5"/>
        <end position="130"/>
    </location>
</feature>
<protein>
    <recommendedName>
        <fullName evidence="2">2-amino-4-hydroxy-6-hydroxymethyldihydropteridine diphosphokinase</fullName>
        <ecNumber evidence="2">2.7.6.3</ecNumber>
    </recommendedName>
</protein>
<dbReference type="InterPro" id="IPR035907">
    <property type="entry name" value="Hppk_sf"/>
</dbReference>
<organism evidence="9 10">
    <name type="scientific">Methylocaldum szegediense</name>
    <dbReference type="NCBI Taxonomy" id="73780"/>
    <lineage>
        <taxon>Bacteria</taxon>
        <taxon>Pseudomonadati</taxon>
        <taxon>Pseudomonadota</taxon>
        <taxon>Gammaproteobacteria</taxon>
        <taxon>Methylococcales</taxon>
        <taxon>Methylococcaceae</taxon>
        <taxon>Methylocaldum</taxon>
    </lineage>
</organism>
<dbReference type="Gene3D" id="3.30.70.560">
    <property type="entry name" value="7,8-Dihydro-6-hydroxymethylpterin-pyrophosphokinase HPPK"/>
    <property type="match status" value="1"/>
</dbReference>
<evidence type="ECO:0000256" key="2">
    <source>
        <dbReference type="ARBA" id="ARBA00013253"/>
    </source>
</evidence>
<evidence type="ECO:0000256" key="6">
    <source>
        <dbReference type="ARBA" id="ARBA00022840"/>
    </source>
</evidence>
<keyword evidence="4" id="KW-0547">Nucleotide-binding</keyword>
<keyword evidence="10" id="KW-1185">Reference proteome</keyword>
<dbReference type="NCBIfam" id="TIGR01498">
    <property type="entry name" value="folK"/>
    <property type="match status" value="1"/>
</dbReference>
<sequence>MPDVFLSIGSNIEREKHIASALKELEERVGPLTVSSVYESEAVGFEGSSFYNLVVAFSTERPVSEIVTMLSEIESHHGRTRDCKKFSSRTLDLDLILYGDQVLQEGKLALPRDDITRYAFVLEPLAEITPNRKHPILGESYAELWAKFDKTGVKQRRLGSVSDIS</sequence>
<dbReference type="GO" id="GO:0003848">
    <property type="term" value="F:2-amino-4-hydroxy-6-hydroxymethyldihydropteridine diphosphokinase activity"/>
    <property type="evidence" value="ECO:0007669"/>
    <property type="project" value="UniProtKB-EC"/>
</dbReference>